<evidence type="ECO:0000256" key="5">
    <source>
        <dbReference type="ARBA" id="ARBA00022729"/>
    </source>
</evidence>
<dbReference type="GO" id="GO:0005886">
    <property type="term" value="C:plasma membrane"/>
    <property type="evidence" value="ECO:0007669"/>
    <property type="project" value="UniProtKB-SubCell"/>
</dbReference>
<dbReference type="GO" id="GO:0098552">
    <property type="term" value="C:side of membrane"/>
    <property type="evidence" value="ECO:0007669"/>
    <property type="project" value="UniProtKB-KW"/>
</dbReference>
<keyword evidence="4" id="KW-0325">Glycoprotein</keyword>
<evidence type="ECO:0000313" key="11">
    <source>
        <dbReference type="Proteomes" id="UP001497457"/>
    </source>
</evidence>
<proteinExistence type="inferred from homology"/>
<comment type="subcellular location">
    <subcellularLocation>
        <location evidence="1">Cell membrane</location>
        <topology evidence="1">Lipid-anchor</topology>
        <topology evidence="1">GPI-anchor</topology>
    </subcellularLocation>
</comment>
<keyword evidence="4" id="KW-0449">Lipoprotein</keyword>
<keyword evidence="3" id="KW-1003">Cell membrane</keyword>
<accession>A0ABC9CWK7</accession>
<dbReference type="PANTHER" id="PTHR32077:SF9">
    <property type="entry name" value="FASCICLIN-LIKE ARABINOGALACTAN PROTEIN 7"/>
    <property type="match status" value="1"/>
</dbReference>
<evidence type="ECO:0000256" key="6">
    <source>
        <dbReference type="ARBA" id="ARBA00023136"/>
    </source>
</evidence>
<evidence type="ECO:0000256" key="1">
    <source>
        <dbReference type="ARBA" id="ARBA00004609"/>
    </source>
</evidence>
<comment type="function">
    <text evidence="7">May be a cell surface adhesion protein.</text>
</comment>
<dbReference type="EMBL" id="OZ075140">
    <property type="protein sequence ID" value="CAL5026943.1"/>
    <property type="molecule type" value="Genomic_DNA"/>
</dbReference>
<gene>
    <name evidence="10" type="ORF">URODEC1_LOCUS79064</name>
</gene>
<keyword evidence="6" id="KW-0472">Membrane</keyword>
<dbReference type="PROSITE" id="PS50213">
    <property type="entry name" value="FAS1"/>
    <property type="match status" value="1"/>
</dbReference>
<evidence type="ECO:0000256" key="7">
    <source>
        <dbReference type="ARBA" id="ARBA00024686"/>
    </source>
</evidence>
<reference evidence="10 11" key="2">
    <citation type="submission" date="2024-10" db="EMBL/GenBank/DDBJ databases">
        <authorList>
            <person name="Ryan C."/>
        </authorList>
    </citation>
    <scope>NUCLEOTIDE SEQUENCE [LARGE SCALE GENOMIC DNA]</scope>
</reference>
<dbReference type="InterPro" id="IPR045003">
    <property type="entry name" value="FLA_A"/>
</dbReference>
<reference evidence="11" key="1">
    <citation type="submission" date="2024-06" db="EMBL/GenBank/DDBJ databases">
        <authorList>
            <person name="Ryan C."/>
        </authorList>
    </citation>
    <scope>NUCLEOTIDE SEQUENCE [LARGE SCALE GENOMIC DNA]</scope>
</reference>
<evidence type="ECO:0000256" key="4">
    <source>
        <dbReference type="ARBA" id="ARBA00022622"/>
    </source>
</evidence>
<keyword evidence="4" id="KW-0336">GPI-anchor</keyword>
<feature type="region of interest" description="Disordered" evidence="8">
    <location>
        <begin position="220"/>
        <end position="271"/>
    </location>
</feature>
<sequence>MFLDARDMRRAVALLAAVMLSVASSVLHHAVAHRPLAAAGARLPPAASLHRTDTWPPTPQAKRVNLTAILTLDGPFRAFLGYLQQTNLVEVFQNQAYLTDQGITIFVPVDTAFAAIKPPGLSGLSRHQLKNLMMSHSLAKHYELAEFEGLSRIGPVTTLAGGLFTVNVTYDAGAVHVRSRWADAKVVGSVSVDAPMAIYELDRVLLPDALFRAQPPVAAVPDAPAAPPPAPAAGEGGADEAPPTAEPHPAAPRRDDPAAADAPVSAGGAGGDRLARRAAAAAAIGAVALVAL</sequence>
<dbReference type="SUPFAM" id="SSF82153">
    <property type="entry name" value="FAS1 domain"/>
    <property type="match status" value="1"/>
</dbReference>
<dbReference type="SMART" id="SM00554">
    <property type="entry name" value="FAS1"/>
    <property type="match status" value="1"/>
</dbReference>
<dbReference type="Proteomes" id="UP001497457">
    <property type="component" value="Chromosome 30rd"/>
</dbReference>
<keyword evidence="11" id="KW-1185">Reference proteome</keyword>
<organism evidence="10 11">
    <name type="scientific">Urochloa decumbens</name>
    <dbReference type="NCBI Taxonomy" id="240449"/>
    <lineage>
        <taxon>Eukaryota</taxon>
        <taxon>Viridiplantae</taxon>
        <taxon>Streptophyta</taxon>
        <taxon>Embryophyta</taxon>
        <taxon>Tracheophyta</taxon>
        <taxon>Spermatophyta</taxon>
        <taxon>Magnoliopsida</taxon>
        <taxon>Liliopsida</taxon>
        <taxon>Poales</taxon>
        <taxon>Poaceae</taxon>
        <taxon>PACMAD clade</taxon>
        <taxon>Panicoideae</taxon>
        <taxon>Panicodae</taxon>
        <taxon>Paniceae</taxon>
        <taxon>Melinidinae</taxon>
        <taxon>Urochloa</taxon>
    </lineage>
</organism>
<comment type="similarity">
    <text evidence="2">Belongs to the fasciclin-like AGP family.</text>
</comment>
<dbReference type="InterPro" id="IPR036378">
    <property type="entry name" value="FAS1_dom_sf"/>
</dbReference>
<dbReference type="InterPro" id="IPR000782">
    <property type="entry name" value="FAS1_domain"/>
</dbReference>
<evidence type="ECO:0000313" key="10">
    <source>
        <dbReference type="EMBL" id="CAL5026943.1"/>
    </source>
</evidence>
<evidence type="ECO:0000256" key="8">
    <source>
        <dbReference type="SAM" id="MobiDB-lite"/>
    </source>
</evidence>
<name>A0ABC9CWK7_9POAL</name>
<dbReference type="AlphaFoldDB" id="A0ABC9CWK7"/>
<dbReference type="Gene3D" id="2.30.180.10">
    <property type="entry name" value="FAS1 domain"/>
    <property type="match status" value="1"/>
</dbReference>
<evidence type="ECO:0000256" key="2">
    <source>
        <dbReference type="ARBA" id="ARBA00007843"/>
    </source>
</evidence>
<dbReference type="PANTHER" id="PTHR32077">
    <property type="entry name" value="FASCICLIN-LIKE ARABINOGALACTAN PROTEIN"/>
    <property type="match status" value="1"/>
</dbReference>
<feature type="domain" description="FAS1" evidence="9">
    <location>
        <begin position="63"/>
        <end position="205"/>
    </location>
</feature>
<protein>
    <recommendedName>
        <fullName evidence="9">FAS1 domain-containing protein</fullName>
    </recommendedName>
</protein>
<dbReference type="Pfam" id="PF02469">
    <property type="entry name" value="Fasciclin"/>
    <property type="match status" value="1"/>
</dbReference>
<evidence type="ECO:0000259" key="9">
    <source>
        <dbReference type="PROSITE" id="PS50213"/>
    </source>
</evidence>
<keyword evidence="5" id="KW-0732">Signal</keyword>
<evidence type="ECO:0000256" key="3">
    <source>
        <dbReference type="ARBA" id="ARBA00022475"/>
    </source>
</evidence>